<evidence type="ECO:0000313" key="2">
    <source>
        <dbReference type="EMBL" id="MBB5034668.1"/>
    </source>
</evidence>
<evidence type="ECO:0000256" key="1">
    <source>
        <dbReference type="SAM" id="SignalP"/>
    </source>
</evidence>
<accession>A0A7W8DLT7</accession>
<name>A0A7W8DLT7_9BACT</name>
<dbReference type="AlphaFoldDB" id="A0A7W8DLT7"/>
<dbReference type="RefSeq" id="WP_184342696.1">
    <property type="nucleotide sequence ID" value="NZ_JACHIG010000010.1"/>
</dbReference>
<keyword evidence="3" id="KW-1185">Reference proteome</keyword>
<keyword evidence="1" id="KW-0732">Signal</keyword>
<protein>
    <submittedName>
        <fullName evidence="2">Uncharacterized protein</fullName>
    </submittedName>
</protein>
<dbReference type="Gene3D" id="3.20.20.80">
    <property type="entry name" value="Glycosidases"/>
    <property type="match status" value="1"/>
</dbReference>
<organism evidence="2 3">
    <name type="scientific">Prosthecobacter vanneervenii</name>
    <dbReference type="NCBI Taxonomy" id="48466"/>
    <lineage>
        <taxon>Bacteria</taxon>
        <taxon>Pseudomonadati</taxon>
        <taxon>Verrucomicrobiota</taxon>
        <taxon>Verrucomicrobiia</taxon>
        <taxon>Verrucomicrobiales</taxon>
        <taxon>Verrucomicrobiaceae</taxon>
        <taxon>Prosthecobacter</taxon>
    </lineage>
</organism>
<comment type="caution">
    <text evidence="2">The sequence shown here is derived from an EMBL/GenBank/DDBJ whole genome shotgun (WGS) entry which is preliminary data.</text>
</comment>
<gene>
    <name evidence="2" type="ORF">HNQ65_004273</name>
</gene>
<dbReference type="Pfam" id="PF14307">
    <property type="entry name" value="Glyco_tran_WbsX"/>
    <property type="match status" value="1"/>
</dbReference>
<feature type="chain" id="PRO_5031532243" evidence="1">
    <location>
        <begin position="21"/>
        <end position="365"/>
    </location>
</feature>
<feature type="signal peptide" evidence="1">
    <location>
        <begin position="1"/>
        <end position="20"/>
    </location>
</feature>
<dbReference type="EMBL" id="JACHIG010000010">
    <property type="protein sequence ID" value="MBB5034668.1"/>
    <property type="molecule type" value="Genomic_DNA"/>
</dbReference>
<evidence type="ECO:0000313" key="3">
    <source>
        <dbReference type="Proteomes" id="UP000590740"/>
    </source>
</evidence>
<dbReference type="Proteomes" id="UP000590740">
    <property type="component" value="Unassembled WGS sequence"/>
</dbReference>
<reference evidence="2 3" key="1">
    <citation type="submission" date="2020-08" db="EMBL/GenBank/DDBJ databases">
        <title>Genomic Encyclopedia of Type Strains, Phase IV (KMG-IV): sequencing the most valuable type-strain genomes for metagenomic binning, comparative biology and taxonomic classification.</title>
        <authorList>
            <person name="Goeker M."/>
        </authorList>
    </citation>
    <scope>NUCLEOTIDE SEQUENCE [LARGE SCALE GENOMIC DNA]</scope>
    <source>
        <strain evidence="2 3">DSM 12252</strain>
    </source>
</reference>
<proteinExistence type="predicted"/>
<dbReference type="InterPro" id="IPR032719">
    <property type="entry name" value="WbsX"/>
</dbReference>
<sequence length="365" mass="41385">MKPALLLILAIATSSVSLFAEESRPLVGAIRWDAWYSDKGPVKEVERSLGPPKYHFRLPWFARLQGGDKVSINGDSEAIMQQELDYAATAGLDYWAFLDYGPGSDMTHAFNRFLAAADKRGLRFCFIEEGASIDGRGPKDWPRVIEHFKNPHYLRVLDGRPLLCVFARPKKYGREVFDQLRQLTVAAGMPEPYLVLMGWNPAEEREKLGFDAVSEYAAVGTGYSPKPVAYEQLVSKHVAQELWQKWEHDRTPCITFATAGWDTRPRQERPPSWCRWIKAEPDLTPPEQQKPLRDAVTAKPEQIAKHVLEAVHWTRSHRDLNPANCVLIYGWNENDEGGWLIPTLGDDGKPDDSRIQALGKVLRSH</sequence>